<evidence type="ECO:0000313" key="3">
    <source>
        <dbReference type="Proteomes" id="UP001519332"/>
    </source>
</evidence>
<evidence type="ECO:0008006" key="4">
    <source>
        <dbReference type="Google" id="ProtNLM"/>
    </source>
</evidence>
<dbReference type="InterPro" id="IPR045684">
    <property type="entry name" value="DUF6191"/>
</dbReference>
<keyword evidence="3" id="KW-1185">Reference proteome</keyword>
<dbReference type="EMBL" id="JAGINW010000001">
    <property type="protein sequence ID" value="MBP2321974.1"/>
    <property type="molecule type" value="Genomic_DNA"/>
</dbReference>
<name>A0ABS4TC30_9PSEU</name>
<gene>
    <name evidence="2" type="ORF">JOF56_002359</name>
</gene>
<evidence type="ECO:0000256" key="1">
    <source>
        <dbReference type="SAM" id="MobiDB-lite"/>
    </source>
</evidence>
<sequence length="93" mass="10553">MSLPALVVLLFALAVMERVWRRVRRAKKADAPLSGVAFDEFTAFLQGSKRVELDQRATQSLMREEEQDGAPPRQIDLDNGVVFLNRPDGDRRN</sequence>
<comment type="caution">
    <text evidence="2">The sequence shown here is derived from an EMBL/GenBank/DDBJ whole genome shotgun (WGS) entry which is preliminary data.</text>
</comment>
<reference evidence="2 3" key="1">
    <citation type="submission" date="2021-03" db="EMBL/GenBank/DDBJ databases">
        <title>Sequencing the genomes of 1000 actinobacteria strains.</title>
        <authorList>
            <person name="Klenk H.-P."/>
        </authorList>
    </citation>
    <scope>NUCLEOTIDE SEQUENCE [LARGE SCALE GENOMIC DNA]</scope>
    <source>
        <strain evidence="2 3">DSM 46670</strain>
    </source>
</reference>
<accession>A0ABS4TC30</accession>
<dbReference type="Proteomes" id="UP001519332">
    <property type="component" value="Unassembled WGS sequence"/>
</dbReference>
<proteinExistence type="predicted"/>
<organism evidence="2 3">
    <name type="scientific">Kibdelosporangium banguiense</name>
    <dbReference type="NCBI Taxonomy" id="1365924"/>
    <lineage>
        <taxon>Bacteria</taxon>
        <taxon>Bacillati</taxon>
        <taxon>Actinomycetota</taxon>
        <taxon>Actinomycetes</taxon>
        <taxon>Pseudonocardiales</taxon>
        <taxon>Pseudonocardiaceae</taxon>
        <taxon>Kibdelosporangium</taxon>
    </lineage>
</organism>
<protein>
    <recommendedName>
        <fullName evidence="4">Preprotein translocase subunit YajC</fullName>
    </recommendedName>
</protein>
<dbReference type="Pfam" id="PF19690">
    <property type="entry name" value="DUF6191"/>
    <property type="match status" value="1"/>
</dbReference>
<evidence type="ECO:0000313" key="2">
    <source>
        <dbReference type="EMBL" id="MBP2321974.1"/>
    </source>
</evidence>
<feature type="region of interest" description="Disordered" evidence="1">
    <location>
        <begin position="59"/>
        <end position="93"/>
    </location>
</feature>
<dbReference type="RefSeq" id="WP_209637160.1">
    <property type="nucleotide sequence ID" value="NZ_JAGINW010000001.1"/>
</dbReference>